<dbReference type="Pfam" id="PF05656">
    <property type="entry name" value="DUF805"/>
    <property type="match status" value="1"/>
</dbReference>
<accession>A0ABZ0QJ39</accession>
<sequence length="129" mass="14963">MNWYISAIKNGFNFNGRARRKEYWMFGLFHAIALCVFFVLNVITNENSIIAFLSLFYMLAMILPNIAVTIRRFHDIDKSGWNILFSLIPFVGPFIMLYFMVLDSKDYTNQYGMPPKSANESVTTKSASY</sequence>
<gene>
    <name evidence="2" type="ORF">R8Z52_18300</name>
</gene>
<keyword evidence="1" id="KW-1133">Transmembrane helix</keyword>
<dbReference type="InterPro" id="IPR008523">
    <property type="entry name" value="DUF805"/>
</dbReference>
<dbReference type="RefSeq" id="WP_261896890.1">
    <property type="nucleotide sequence ID" value="NZ_AP024896.1"/>
</dbReference>
<feature type="transmembrane region" description="Helical" evidence="1">
    <location>
        <begin position="80"/>
        <end position="101"/>
    </location>
</feature>
<dbReference type="EMBL" id="CP138204">
    <property type="protein sequence ID" value="WPC76480.1"/>
    <property type="molecule type" value="Genomic_DNA"/>
</dbReference>
<dbReference type="PANTHER" id="PTHR34980">
    <property type="entry name" value="INNER MEMBRANE PROTEIN-RELATED-RELATED"/>
    <property type="match status" value="1"/>
</dbReference>
<name>A0ABZ0QJ39_9VIBR</name>
<evidence type="ECO:0000256" key="1">
    <source>
        <dbReference type="SAM" id="Phobius"/>
    </source>
</evidence>
<keyword evidence="1" id="KW-0812">Transmembrane</keyword>
<proteinExistence type="predicted"/>
<organism evidence="2 3">
    <name type="scientific">Vibrio porteresiae DSM 19223</name>
    <dbReference type="NCBI Taxonomy" id="1123496"/>
    <lineage>
        <taxon>Bacteria</taxon>
        <taxon>Pseudomonadati</taxon>
        <taxon>Pseudomonadota</taxon>
        <taxon>Gammaproteobacteria</taxon>
        <taxon>Vibrionales</taxon>
        <taxon>Vibrionaceae</taxon>
        <taxon>Vibrio</taxon>
    </lineage>
</organism>
<keyword evidence="3" id="KW-1185">Reference proteome</keyword>
<feature type="transmembrane region" description="Helical" evidence="1">
    <location>
        <begin position="23"/>
        <end position="43"/>
    </location>
</feature>
<feature type="transmembrane region" description="Helical" evidence="1">
    <location>
        <begin position="49"/>
        <end position="68"/>
    </location>
</feature>
<protein>
    <submittedName>
        <fullName evidence="2">DUF805 domain-containing protein</fullName>
    </submittedName>
</protein>
<evidence type="ECO:0000313" key="2">
    <source>
        <dbReference type="EMBL" id="WPC76480.1"/>
    </source>
</evidence>
<dbReference type="Proteomes" id="UP001304071">
    <property type="component" value="Chromosome 2"/>
</dbReference>
<keyword evidence="1" id="KW-0472">Membrane</keyword>
<dbReference type="PANTHER" id="PTHR34980:SF2">
    <property type="entry name" value="INNER MEMBRANE PROTEIN YHAH-RELATED"/>
    <property type="match status" value="1"/>
</dbReference>
<evidence type="ECO:0000313" key="3">
    <source>
        <dbReference type="Proteomes" id="UP001304071"/>
    </source>
</evidence>
<reference evidence="2 3" key="1">
    <citation type="submission" date="2023-11" db="EMBL/GenBank/DDBJ databases">
        <title>Plant-associative lifestyle of Vibrio porteresiae and its evolutionary dynamics.</title>
        <authorList>
            <person name="Rameshkumar N."/>
            <person name="Kirti K."/>
        </authorList>
    </citation>
    <scope>NUCLEOTIDE SEQUENCE [LARGE SCALE GENOMIC DNA]</scope>
    <source>
        <strain evidence="2 3">MSSRF30</strain>
    </source>
</reference>